<comment type="caution">
    <text evidence="1">The sequence shown here is derived from an EMBL/GenBank/DDBJ whole genome shotgun (WGS) entry which is preliminary data.</text>
</comment>
<dbReference type="EMBL" id="AJWJ01000423">
    <property type="protein sequence ID" value="KAF2071006.1"/>
    <property type="molecule type" value="Genomic_DNA"/>
</dbReference>
<name>A0A8J4PWW1_9MYCE</name>
<keyword evidence="2" id="KW-1185">Reference proteome</keyword>
<evidence type="ECO:0000313" key="1">
    <source>
        <dbReference type="EMBL" id="KAF2071006.1"/>
    </source>
</evidence>
<reference evidence="1" key="1">
    <citation type="submission" date="2020-01" db="EMBL/GenBank/DDBJ databases">
        <title>Development of genomics and gene disruption for Polysphondylium violaceum indicates a role for the polyketide synthase stlB in stalk morphogenesis.</title>
        <authorList>
            <person name="Narita B."/>
            <person name="Kawabe Y."/>
            <person name="Kin K."/>
            <person name="Saito T."/>
            <person name="Gibbs R."/>
            <person name="Kuspa A."/>
            <person name="Muzny D."/>
            <person name="Queller D."/>
            <person name="Richards S."/>
            <person name="Strassman J."/>
            <person name="Sucgang R."/>
            <person name="Worley K."/>
            <person name="Schaap P."/>
        </authorList>
    </citation>
    <scope>NUCLEOTIDE SEQUENCE</scope>
    <source>
        <strain evidence="1">QSvi11</strain>
    </source>
</reference>
<evidence type="ECO:0000313" key="2">
    <source>
        <dbReference type="Proteomes" id="UP000695562"/>
    </source>
</evidence>
<accession>A0A8J4PWW1</accession>
<gene>
    <name evidence="1" type="ORF">CYY_007682</name>
</gene>
<proteinExistence type="predicted"/>
<dbReference type="AlphaFoldDB" id="A0A8J4PWW1"/>
<protein>
    <submittedName>
        <fullName evidence="1">Uncharacterized protein</fullName>
    </submittedName>
</protein>
<organism evidence="1 2">
    <name type="scientific">Polysphondylium violaceum</name>
    <dbReference type="NCBI Taxonomy" id="133409"/>
    <lineage>
        <taxon>Eukaryota</taxon>
        <taxon>Amoebozoa</taxon>
        <taxon>Evosea</taxon>
        <taxon>Eumycetozoa</taxon>
        <taxon>Dictyostelia</taxon>
        <taxon>Dictyosteliales</taxon>
        <taxon>Dictyosteliaceae</taxon>
        <taxon>Polysphondylium</taxon>
    </lineage>
</organism>
<sequence>MDYITSDIESLIDKITVSRISNEDKEMLMTKIYHHHHEELYLKYIESELIQMEKDYLYQLKMKETERKLKHFTTSLNAKGFILNKLSDQVDSLHVSMEKERESSSTKAHKVEPISNDMLVNILLNNSKKVVNK</sequence>
<dbReference type="Proteomes" id="UP000695562">
    <property type="component" value="Unassembled WGS sequence"/>
</dbReference>